<dbReference type="EMBL" id="VSTH01000080">
    <property type="protein sequence ID" value="TYO64058.1"/>
    <property type="molecule type" value="Genomic_DNA"/>
</dbReference>
<evidence type="ECO:0000259" key="3">
    <source>
        <dbReference type="Pfam" id="PF12850"/>
    </source>
</evidence>
<gene>
    <name evidence="4" type="ORF">FXV83_24020</name>
</gene>
<comment type="similarity">
    <text evidence="1 2">Belongs to the metallophosphoesterase superfamily. YfcE family.</text>
</comment>
<dbReference type="Proteomes" id="UP000324797">
    <property type="component" value="Unassembled WGS sequence"/>
</dbReference>
<dbReference type="EC" id="3.1.4.-" evidence="2"/>
<dbReference type="AlphaFoldDB" id="A0A5S4YIY4"/>
<accession>A0A5S4YIY4</accession>
<reference evidence="4 5" key="1">
    <citation type="submission" date="2019-08" db="EMBL/GenBank/DDBJ databases">
        <title>Bradyrhizobium hipponensis sp. nov., a rhizobium isolated from a Lupinus angustifolius root nodule in Tunisia.</title>
        <authorList>
            <person name="Off K."/>
            <person name="Rejili M."/>
            <person name="Mars M."/>
            <person name="Brachmann A."/>
            <person name="Marin M."/>
        </authorList>
    </citation>
    <scope>NUCLEOTIDE SEQUENCE [LARGE SCALE GENOMIC DNA]</scope>
    <source>
        <strain evidence="5">aSej3</strain>
    </source>
</reference>
<dbReference type="Gene3D" id="3.60.21.10">
    <property type="match status" value="1"/>
</dbReference>
<evidence type="ECO:0000313" key="4">
    <source>
        <dbReference type="EMBL" id="TYO64058.1"/>
    </source>
</evidence>
<evidence type="ECO:0000256" key="2">
    <source>
        <dbReference type="RuleBase" id="RU362039"/>
    </source>
</evidence>
<dbReference type="SUPFAM" id="SSF56300">
    <property type="entry name" value="Metallo-dependent phosphatases"/>
    <property type="match status" value="1"/>
</dbReference>
<dbReference type="InterPro" id="IPR000979">
    <property type="entry name" value="Phosphodiesterase_MJ0936/Vps29"/>
</dbReference>
<dbReference type="GO" id="GO:0046872">
    <property type="term" value="F:metal ion binding"/>
    <property type="evidence" value="ECO:0007669"/>
    <property type="project" value="UniProtKB-KW"/>
</dbReference>
<evidence type="ECO:0000256" key="1">
    <source>
        <dbReference type="ARBA" id="ARBA00008950"/>
    </source>
</evidence>
<comment type="caution">
    <text evidence="4">The sequence shown here is derived from an EMBL/GenBank/DDBJ whole genome shotgun (WGS) entry which is preliminary data.</text>
</comment>
<keyword evidence="5" id="KW-1185">Reference proteome</keyword>
<dbReference type="GO" id="GO:0016787">
    <property type="term" value="F:hydrolase activity"/>
    <property type="evidence" value="ECO:0007669"/>
    <property type="project" value="UniProtKB-UniRule"/>
</dbReference>
<comment type="cofactor">
    <cofactor evidence="2">
        <name>a divalent metal cation</name>
        <dbReference type="ChEBI" id="CHEBI:60240"/>
    </cofactor>
</comment>
<evidence type="ECO:0000313" key="5">
    <source>
        <dbReference type="Proteomes" id="UP000324797"/>
    </source>
</evidence>
<dbReference type="InterPro" id="IPR024654">
    <property type="entry name" value="Calcineurin-like_PHP_lpxH"/>
</dbReference>
<dbReference type="RefSeq" id="WP_148741861.1">
    <property type="nucleotide sequence ID" value="NZ_VSTH01000080.1"/>
</dbReference>
<keyword evidence="2" id="KW-0479">Metal-binding</keyword>
<dbReference type="NCBIfam" id="TIGR00040">
    <property type="entry name" value="yfcE"/>
    <property type="match status" value="1"/>
</dbReference>
<name>A0A5S4YIY4_9BRAD</name>
<dbReference type="Pfam" id="PF12850">
    <property type="entry name" value="Metallophos_2"/>
    <property type="match status" value="1"/>
</dbReference>
<dbReference type="PANTHER" id="PTHR11124">
    <property type="entry name" value="VACUOLAR SORTING PROTEIN VPS29"/>
    <property type="match status" value="1"/>
</dbReference>
<feature type="domain" description="Calcineurin-like phosphoesterase" evidence="3">
    <location>
        <begin position="3"/>
        <end position="141"/>
    </location>
</feature>
<organism evidence="4 5">
    <name type="scientific">Bradyrhizobium hipponense</name>
    <dbReference type="NCBI Taxonomy" id="2605638"/>
    <lineage>
        <taxon>Bacteria</taxon>
        <taxon>Pseudomonadati</taxon>
        <taxon>Pseudomonadota</taxon>
        <taxon>Alphaproteobacteria</taxon>
        <taxon>Hyphomicrobiales</taxon>
        <taxon>Nitrobacteraceae</taxon>
        <taxon>Bradyrhizobium</taxon>
    </lineage>
</organism>
<dbReference type="InterPro" id="IPR029052">
    <property type="entry name" value="Metallo-depent_PP-like"/>
</dbReference>
<sequence>MVLRIGVISDTHGILRPEAEQRLAGVAHIIHAGDIGRPDVIERLRRIAPVIAIRGNVDNGPWAEDYPDTETVRLGDHSIYILHDIHDLQLDPPVCGINVVISGHSHRPLIETTGGVLYLNPGSAGPRRFNLPITLATLDLTASGPKALLHHLIGRR</sequence>
<proteinExistence type="inferred from homology"/>
<protein>
    <recommendedName>
        <fullName evidence="2">Phosphoesterase</fullName>
        <ecNumber evidence="2">3.1.4.-</ecNumber>
    </recommendedName>
</protein>